<proteinExistence type="predicted"/>
<dbReference type="AlphaFoldDB" id="A0A6U5ARC1"/>
<evidence type="ECO:0000313" key="3">
    <source>
        <dbReference type="EMBL" id="CAD8975047.1"/>
    </source>
</evidence>
<dbReference type="EMBL" id="HBFX01043334">
    <property type="protein sequence ID" value="CAD8975047.1"/>
    <property type="molecule type" value="Transcribed_RNA"/>
</dbReference>
<evidence type="ECO:0000256" key="1">
    <source>
        <dbReference type="SAM" id="MobiDB-lite"/>
    </source>
</evidence>
<keyword evidence="2" id="KW-1133">Transmembrane helix</keyword>
<feature type="region of interest" description="Disordered" evidence="1">
    <location>
        <begin position="1"/>
        <end position="21"/>
    </location>
</feature>
<dbReference type="InterPro" id="IPR009943">
    <property type="entry name" value="DUF1475"/>
</dbReference>
<dbReference type="PANTHER" id="PTHR36318:SF3">
    <property type="entry name" value="OS06G0581300 PROTEIN"/>
    <property type="match status" value="1"/>
</dbReference>
<feature type="transmembrane region" description="Helical" evidence="2">
    <location>
        <begin position="103"/>
        <end position="125"/>
    </location>
</feature>
<accession>A0A6U5ARC1</accession>
<dbReference type="Pfam" id="PF07343">
    <property type="entry name" value="DUF1475"/>
    <property type="match status" value="1"/>
</dbReference>
<sequence>MAKQAYGSSQRSENLDEPPLLGSGGGMEGWSADTLNTLRLIFGLAGGCMFGLVVYTCWTDGSPFRKELLVPWMVATLWDFYTNQLVIYAWAFYKEDTAAARGIVLLLMIGLGSVTTCFYILYHLYSLSPGQGIKELLLNQKHLGGKRSTQGGI</sequence>
<reference evidence="3" key="1">
    <citation type="submission" date="2021-01" db="EMBL/GenBank/DDBJ databases">
        <authorList>
            <person name="Corre E."/>
            <person name="Pelletier E."/>
            <person name="Niang G."/>
            <person name="Scheremetjew M."/>
            <person name="Finn R."/>
            <person name="Kale V."/>
            <person name="Holt S."/>
            <person name="Cochrane G."/>
            <person name="Meng A."/>
            <person name="Brown T."/>
            <person name="Cohen L."/>
        </authorList>
    </citation>
    <scope>NUCLEOTIDE SEQUENCE</scope>
    <source>
        <strain evidence="3">CCMP644</strain>
    </source>
</reference>
<dbReference type="PANTHER" id="PTHR36318">
    <property type="entry name" value="OS06G0581300 PROTEIN"/>
    <property type="match status" value="1"/>
</dbReference>
<keyword evidence="2" id="KW-0812">Transmembrane</keyword>
<keyword evidence="2" id="KW-0472">Membrane</keyword>
<name>A0A6U5ARC1_HEMAN</name>
<feature type="transmembrane region" description="Helical" evidence="2">
    <location>
        <begin position="40"/>
        <end position="58"/>
    </location>
</feature>
<organism evidence="3">
    <name type="scientific">Hemiselmis andersenii</name>
    <name type="common">Cryptophyte alga</name>
    <dbReference type="NCBI Taxonomy" id="464988"/>
    <lineage>
        <taxon>Eukaryota</taxon>
        <taxon>Cryptophyceae</taxon>
        <taxon>Cryptomonadales</taxon>
        <taxon>Hemiselmidaceae</taxon>
        <taxon>Hemiselmis</taxon>
    </lineage>
</organism>
<feature type="transmembrane region" description="Helical" evidence="2">
    <location>
        <begin position="70"/>
        <end position="91"/>
    </location>
</feature>
<protein>
    <submittedName>
        <fullName evidence="3">Uncharacterized protein</fullName>
    </submittedName>
</protein>
<evidence type="ECO:0000256" key="2">
    <source>
        <dbReference type="SAM" id="Phobius"/>
    </source>
</evidence>
<gene>
    <name evidence="3" type="ORF">HAND00432_LOCUS26050</name>
</gene>
<feature type="compositionally biased region" description="Polar residues" evidence="1">
    <location>
        <begin position="1"/>
        <end position="12"/>
    </location>
</feature>